<keyword evidence="3" id="KW-1185">Reference proteome</keyword>
<name>A0A913X7T1_EXADI</name>
<protein>
    <submittedName>
        <fullName evidence="2">Uncharacterized protein</fullName>
    </submittedName>
</protein>
<accession>A0A913X7T1</accession>
<reference evidence="2" key="1">
    <citation type="submission" date="2022-11" db="UniProtKB">
        <authorList>
            <consortium name="EnsemblMetazoa"/>
        </authorList>
    </citation>
    <scope>IDENTIFICATION</scope>
</reference>
<feature type="compositionally biased region" description="Polar residues" evidence="1">
    <location>
        <begin position="43"/>
        <end position="54"/>
    </location>
</feature>
<evidence type="ECO:0000256" key="1">
    <source>
        <dbReference type="SAM" id="MobiDB-lite"/>
    </source>
</evidence>
<feature type="region of interest" description="Disordered" evidence="1">
    <location>
        <begin position="274"/>
        <end position="300"/>
    </location>
</feature>
<sequence length="336" mass="38153">MNRRQSDNGREWQKNQENHPGQTPREEHTQGSSGGHAVLHDGVSSSYNPPNIQNHGRDATHGYTTHSQRYPYCSGRTGMHSQTAAACGLPAGHDDQKMDFTHSSEPVQFFTQESLLRSVQASTQMLYDVFDFTIGMLEELEKHEGHPGKRLPPNSGIFPHLVPLNHKKPEPEVIAGIEAELQCLSIQMRYLPKDVINDSTRKQMVEQTLKWLGAREELQVPRSIVERYCKNILEIVLLGIPGKMPPRKHSPPTEINSEQVNEATFQMARGRHFGEQQDQQFHKDPNKKAKLRPKRRTGMNVFLREGANRLPLDEHKDKALIKALEPYVTDLGVDNK</sequence>
<dbReference type="AlphaFoldDB" id="A0A913X7T1"/>
<feature type="region of interest" description="Disordered" evidence="1">
    <location>
        <begin position="1"/>
        <end position="63"/>
    </location>
</feature>
<dbReference type="EnsemblMetazoa" id="XM_021044667.2">
    <property type="protein sequence ID" value="XP_020900326.1"/>
    <property type="gene ID" value="LOC110238970"/>
</dbReference>
<dbReference type="OMA" id="KQDMDKT"/>
<feature type="compositionally biased region" description="Basic and acidic residues" evidence="1">
    <location>
        <begin position="1"/>
        <end position="17"/>
    </location>
</feature>
<dbReference type="Proteomes" id="UP000887567">
    <property type="component" value="Unplaced"/>
</dbReference>
<evidence type="ECO:0000313" key="3">
    <source>
        <dbReference type="Proteomes" id="UP000887567"/>
    </source>
</evidence>
<feature type="compositionally biased region" description="Basic residues" evidence="1">
    <location>
        <begin position="288"/>
        <end position="297"/>
    </location>
</feature>
<organism evidence="2 3">
    <name type="scientific">Exaiptasia diaphana</name>
    <name type="common">Tropical sea anemone</name>
    <name type="synonym">Aiptasia pulchella</name>
    <dbReference type="NCBI Taxonomy" id="2652724"/>
    <lineage>
        <taxon>Eukaryota</taxon>
        <taxon>Metazoa</taxon>
        <taxon>Cnidaria</taxon>
        <taxon>Anthozoa</taxon>
        <taxon>Hexacorallia</taxon>
        <taxon>Actiniaria</taxon>
        <taxon>Aiptasiidae</taxon>
        <taxon>Exaiptasia</taxon>
    </lineage>
</organism>
<dbReference type="OrthoDB" id="5988260at2759"/>
<dbReference type="GeneID" id="110238970"/>
<feature type="compositionally biased region" description="Basic and acidic residues" evidence="1">
    <location>
        <begin position="274"/>
        <end position="287"/>
    </location>
</feature>
<proteinExistence type="predicted"/>
<evidence type="ECO:0000313" key="2">
    <source>
        <dbReference type="EnsemblMetazoa" id="XP_020900326.1"/>
    </source>
</evidence>
<dbReference type="RefSeq" id="XP_020900326.1">
    <property type="nucleotide sequence ID" value="XM_021044667.2"/>
</dbReference>
<dbReference type="KEGG" id="epa:110238970"/>